<dbReference type="AlphaFoldDB" id="A0A016TEZ9"/>
<organism evidence="1 2">
    <name type="scientific">Ancylostoma ceylanicum</name>
    <dbReference type="NCBI Taxonomy" id="53326"/>
    <lineage>
        <taxon>Eukaryota</taxon>
        <taxon>Metazoa</taxon>
        <taxon>Ecdysozoa</taxon>
        <taxon>Nematoda</taxon>
        <taxon>Chromadorea</taxon>
        <taxon>Rhabditida</taxon>
        <taxon>Rhabditina</taxon>
        <taxon>Rhabditomorpha</taxon>
        <taxon>Strongyloidea</taxon>
        <taxon>Ancylostomatidae</taxon>
        <taxon>Ancylostomatinae</taxon>
        <taxon>Ancylostoma</taxon>
    </lineage>
</organism>
<sequence length="78" mass="8795">MMRNSTSSMGEANSHRIPDGRDRVTMSFVLEIPALPVCATLTQPCGWDWALFIQWWRYMPLLGLCCISSNRCGSLAML</sequence>
<accession>A0A016TEZ9</accession>
<evidence type="ECO:0000313" key="2">
    <source>
        <dbReference type="Proteomes" id="UP000024635"/>
    </source>
</evidence>
<reference evidence="2" key="1">
    <citation type="journal article" date="2015" name="Nat. Genet.">
        <title>The genome and transcriptome of the zoonotic hookworm Ancylostoma ceylanicum identify infection-specific gene families.</title>
        <authorList>
            <person name="Schwarz E.M."/>
            <person name="Hu Y."/>
            <person name="Antoshechkin I."/>
            <person name="Miller M.M."/>
            <person name="Sternberg P.W."/>
            <person name="Aroian R.V."/>
        </authorList>
    </citation>
    <scope>NUCLEOTIDE SEQUENCE</scope>
    <source>
        <strain evidence="2">HY135</strain>
    </source>
</reference>
<protein>
    <submittedName>
        <fullName evidence="1">Uncharacterized protein</fullName>
    </submittedName>
</protein>
<dbReference type="EMBL" id="JARK01001444">
    <property type="protein sequence ID" value="EYC01286.1"/>
    <property type="molecule type" value="Genomic_DNA"/>
</dbReference>
<name>A0A016TEZ9_9BILA</name>
<dbReference type="OrthoDB" id="6777263at2759"/>
<comment type="caution">
    <text evidence="1">The sequence shown here is derived from an EMBL/GenBank/DDBJ whole genome shotgun (WGS) entry which is preliminary data.</text>
</comment>
<keyword evidence="2" id="KW-1185">Reference proteome</keyword>
<proteinExistence type="predicted"/>
<dbReference type="Proteomes" id="UP000024635">
    <property type="component" value="Unassembled WGS sequence"/>
</dbReference>
<evidence type="ECO:0000313" key="1">
    <source>
        <dbReference type="EMBL" id="EYC01286.1"/>
    </source>
</evidence>
<gene>
    <name evidence="1" type="primary">Acey_s0108.g22</name>
    <name evidence="1" type="synonym">Acey-E02D9.1</name>
    <name evidence="1" type="ORF">Y032_0108g22</name>
</gene>